<gene>
    <name evidence="4" type="ORF">J2W36_003447</name>
</gene>
<dbReference type="SUPFAM" id="SSF53800">
    <property type="entry name" value="Chelatase"/>
    <property type="match status" value="1"/>
</dbReference>
<keyword evidence="2 4" id="KW-0456">Lyase</keyword>
<feature type="region of interest" description="Disordered" evidence="3">
    <location>
        <begin position="275"/>
        <end position="325"/>
    </location>
</feature>
<evidence type="ECO:0000313" key="4">
    <source>
        <dbReference type="EMBL" id="MDP9901181.1"/>
    </source>
</evidence>
<evidence type="ECO:0000256" key="1">
    <source>
        <dbReference type="ARBA" id="ARBA00022723"/>
    </source>
</evidence>
<dbReference type="PANTHER" id="PTHR33542">
    <property type="entry name" value="SIROHYDROCHLORIN FERROCHELATASE, CHLOROPLASTIC"/>
    <property type="match status" value="1"/>
</dbReference>
<dbReference type="EC" id="4.99.1.3" evidence="4"/>
<dbReference type="Pfam" id="PF01903">
    <property type="entry name" value="CbiX"/>
    <property type="match status" value="2"/>
</dbReference>
<dbReference type="CDD" id="cd03416">
    <property type="entry name" value="CbiX_SirB_N"/>
    <property type="match status" value="1"/>
</dbReference>
<keyword evidence="1" id="KW-0479">Metal-binding</keyword>
<comment type="caution">
    <text evidence="4">The sequence shown here is derived from an EMBL/GenBank/DDBJ whole genome shotgun (WGS) entry which is preliminary data.</text>
</comment>
<reference evidence="4 5" key="1">
    <citation type="submission" date="2023-07" db="EMBL/GenBank/DDBJ databases">
        <title>Sorghum-associated microbial communities from plants grown in Nebraska, USA.</title>
        <authorList>
            <person name="Schachtman D."/>
        </authorList>
    </citation>
    <scope>NUCLEOTIDE SEQUENCE [LARGE SCALE GENOMIC DNA]</scope>
    <source>
        <strain evidence="4 5">DS1607</strain>
    </source>
</reference>
<dbReference type="Proteomes" id="UP001226867">
    <property type="component" value="Unassembled WGS sequence"/>
</dbReference>
<dbReference type="InterPro" id="IPR050963">
    <property type="entry name" value="Sirohydro_Cobaltochel/CbiX"/>
</dbReference>
<evidence type="ECO:0000313" key="5">
    <source>
        <dbReference type="Proteomes" id="UP001226867"/>
    </source>
</evidence>
<dbReference type="InterPro" id="IPR002762">
    <property type="entry name" value="CbiX-like"/>
</dbReference>
<dbReference type="GO" id="GO:0016852">
    <property type="term" value="F:sirohydrochlorin cobaltochelatase activity"/>
    <property type="evidence" value="ECO:0007669"/>
    <property type="project" value="UniProtKB-EC"/>
</dbReference>
<dbReference type="Gene3D" id="3.40.50.1400">
    <property type="match status" value="2"/>
</dbReference>
<dbReference type="EMBL" id="JAUSRO010000011">
    <property type="protein sequence ID" value="MDP9901181.1"/>
    <property type="molecule type" value="Genomic_DNA"/>
</dbReference>
<evidence type="ECO:0000256" key="3">
    <source>
        <dbReference type="SAM" id="MobiDB-lite"/>
    </source>
</evidence>
<keyword evidence="5" id="KW-1185">Reference proteome</keyword>
<dbReference type="PANTHER" id="PTHR33542:SF3">
    <property type="entry name" value="SIROHYDROCHLORIN FERROCHELATASE, CHLOROPLASTIC"/>
    <property type="match status" value="1"/>
</dbReference>
<name>A0ABT9S9Z9_9BURK</name>
<feature type="compositionally biased region" description="Basic and acidic residues" evidence="3">
    <location>
        <begin position="276"/>
        <end position="325"/>
    </location>
</feature>
<evidence type="ECO:0000256" key="2">
    <source>
        <dbReference type="ARBA" id="ARBA00023239"/>
    </source>
</evidence>
<proteinExistence type="predicted"/>
<sequence length="325" mass="36815">MNDETILLVGHGSREKSGNDEIEAFAAQWRERQPGWRIEVCFIEFSEITMSEGLRRAAEGARRVVVVPLILNAAGHVKMDIPQAIDGARLKFPFVQFLYAPHLQACDPILAILRRRLKGAMQALDMPDPTTTGVVILGRGSSDRQANGDMAKMARWLMEETDHELVDLAFTGITYPRLEKAVQRQSLLGMTQVVVLPYYLFNGTLVERITRQVEHLKAQYPTIRFISTKYFGFEREIFELLEQRVTDLRRGAPIGLMPCDGCKFRDFAVEHGLGGHHHDDAVPHSHDHDHAHDHAHAEPPHPHDHAHDHPHDHGHDHGHDHAHAR</sequence>
<dbReference type="RefSeq" id="WP_307690966.1">
    <property type="nucleotide sequence ID" value="NZ_JAUSRO010000011.1"/>
</dbReference>
<accession>A0ABT9S9Z9</accession>
<dbReference type="CDD" id="cd03414">
    <property type="entry name" value="CbiX_SirB_C"/>
    <property type="match status" value="1"/>
</dbReference>
<organism evidence="4 5">
    <name type="scientific">Variovorax ginsengisoli</name>
    <dbReference type="NCBI Taxonomy" id="363844"/>
    <lineage>
        <taxon>Bacteria</taxon>
        <taxon>Pseudomonadati</taxon>
        <taxon>Pseudomonadota</taxon>
        <taxon>Betaproteobacteria</taxon>
        <taxon>Burkholderiales</taxon>
        <taxon>Comamonadaceae</taxon>
        <taxon>Variovorax</taxon>
    </lineage>
</organism>
<protein>
    <submittedName>
        <fullName evidence="4">Sirohydrochlorin cobaltochelatase</fullName>
        <ecNumber evidence="4">4.99.1.3</ecNumber>
    </submittedName>
</protein>